<gene>
    <name evidence="2" type="ORF">PCOR1329_LOCUS36402</name>
</gene>
<name>A0ABN9T7Q5_9DINO</name>
<dbReference type="Proteomes" id="UP001189429">
    <property type="component" value="Unassembled WGS sequence"/>
</dbReference>
<evidence type="ECO:0000313" key="2">
    <source>
        <dbReference type="EMBL" id="CAK0841115.1"/>
    </source>
</evidence>
<proteinExistence type="predicted"/>
<keyword evidence="3" id="KW-1185">Reference proteome</keyword>
<organism evidence="2 3">
    <name type="scientific">Prorocentrum cordatum</name>
    <dbReference type="NCBI Taxonomy" id="2364126"/>
    <lineage>
        <taxon>Eukaryota</taxon>
        <taxon>Sar</taxon>
        <taxon>Alveolata</taxon>
        <taxon>Dinophyceae</taxon>
        <taxon>Prorocentrales</taxon>
        <taxon>Prorocentraceae</taxon>
        <taxon>Prorocentrum</taxon>
    </lineage>
</organism>
<evidence type="ECO:0000313" key="3">
    <source>
        <dbReference type="Proteomes" id="UP001189429"/>
    </source>
</evidence>
<evidence type="ECO:0000256" key="1">
    <source>
        <dbReference type="SAM" id="MobiDB-lite"/>
    </source>
</evidence>
<sequence>MSSDFLCAGIKQVPDWVSSSMPTVPEVVQLLVMTFSMILGWVLMPEALVWFSLPAGKTSGVSKGAQAKAAAPAPATPASLPEPPGSEALLPPQGSAQQGRRGAAEARYDDEVLQWNYRRVARLSFRKVSDQQGLSRFSQWNWKAKLLNVLNTVNHDWMEVARSRRDWKSHEDAWHLDRGSVAEGACTGRCAGAILEHYGVLGATPGSWSSATSDQASGTCAEDNLARRRAPALLQERAILEHYGVLGATPGSWSSASSDEESGTCAEDKLARRRVPALPKVDRVSVGILSIVA</sequence>
<feature type="compositionally biased region" description="Low complexity" evidence="1">
    <location>
        <begin position="66"/>
        <end position="79"/>
    </location>
</feature>
<dbReference type="EMBL" id="CAUYUJ010014428">
    <property type="protein sequence ID" value="CAK0841115.1"/>
    <property type="molecule type" value="Genomic_DNA"/>
</dbReference>
<protein>
    <submittedName>
        <fullName evidence="2">Uncharacterized protein</fullName>
    </submittedName>
</protein>
<feature type="region of interest" description="Disordered" evidence="1">
    <location>
        <begin position="66"/>
        <end position="103"/>
    </location>
</feature>
<accession>A0ABN9T7Q5</accession>
<comment type="caution">
    <text evidence="2">The sequence shown here is derived from an EMBL/GenBank/DDBJ whole genome shotgun (WGS) entry which is preliminary data.</text>
</comment>
<reference evidence="2" key="1">
    <citation type="submission" date="2023-10" db="EMBL/GenBank/DDBJ databases">
        <authorList>
            <person name="Chen Y."/>
            <person name="Shah S."/>
            <person name="Dougan E. K."/>
            <person name="Thang M."/>
            <person name="Chan C."/>
        </authorList>
    </citation>
    <scope>NUCLEOTIDE SEQUENCE [LARGE SCALE GENOMIC DNA]</scope>
</reference>